<reference evidence="2" key="1">
    <citation type="submission" date="2018-10" db="EMBL/GenBank/DDBJ databases">
        <title>Effector identification in a new, highly contiguous assembly of the strawberry crown rot pathogen Phytophthora cactorum.</title>
        <authorList>
            <person name="Armitage A.D."/>
            <person name="Nellist C.F."/>
            <person name="Bates H."/>
            <person name="Vickerstaff R.J."/>
            <person name="Harrison R.J."/>
        </authorList>
    </citation>
    <scope>NUCLEOTIDE SEQUENCE</scope>
    <source>
        <strain evidence="2">4040</strain>
    </source>
</reference>
<gene>
    <name evidence="2" type="ORF">PC117_g21623</name>
</gene>
<comment type="caution">
    <text evidence="2">The sequence shown here is derived from an EMBL/GenBank/DDBJ whole genome shotgun (WGS) entry which is preliminary data.</text>
</comment>
<dbReference type="VEuPathDB" id="FungiDB:PC110_g18468"/>
<evidence type="ECO:0000313" key="2">
    <source>
        <dbReference type="EMBL" id="KAG2901878.1"/>
    </source>
</evidence>
<dbReference type="AlphaFoldDB" id="A0A8T1BKV3"/>
<dbReference type="EMBL" id="RCMK01001109">
    <property type="protein sequence ID" value="KAG2901878.1"/>
    <property type="molecule type" value="Genomic_DNA"/>
</dbReference>
<protein>
    <submittedName>
        <fullName evidence="2">Uncharacterized protein</fullName>
    </submittedName>
</protein>
<feature type="region of interest" description="Disordered" evidence="1">
    <location>
        <begin position="33"/>
        <end position="55"/>
    </location>
</feature>
<dbReference type="PANTHER" id="PTHR33266:SF1">
    <property type="entry name" value="F-BOX DOMAIN-CONTAINING PROTEIN"/>
    <property type="match status" value="1"/>
</dbReference>
<proteinExistence type="predicted"/>
<dbReference type="PANTHER" id="PTHR33266">
    <property type="entry name" value="CHROMOSOME 15, WHOLE GENOME SHOTGUN SEQUENCE"/>
    <property type="match status" value="1"/>
</dbReference>
<name>A0A8T1BKV3_9STRA</name>
<dbReference type="Proteomes" id="UP000736787">
    <property type="component" value="Unassembled WGS sequence"/>
</dbReference>
<accession>A0A8T1BKV3</accession>
<evidence type="ECO:0000313" key="3">
    <source>
        <dbReference type="Proteomes" id="UP000736787"/>
    </source>
</evidence>
<feature type="non-terminal residue" evidence="2">
    <location>
        <position position="1"/>
    </location>
</feature>
<organism evidence="2 3">
    <name type="scientific">Phytophthora cactorum</name>
    <dbReference type="NCBI Taxonomy" id="29920"/>
    <lineage>
        <taxon>Eukaryota</taxon>
        <taxon>Sar</taxon>
        <taxon>Stramenopiles</taxon>
        <taxon>Oomycota</taxon>
        <taxon>Peronosporomycetes</taxon>
        <taxon>Peronosporales</taxon>
        <taxon>Peronosporaceae</taxon>
        <taxon>Phytophthora</taxon>
    </lineage>
</organism>
<sequence length="622" mass="69379">RNTKQSTGYPRATSTLREWLFPEKGCERVKLESRTIQPEAKKQRRLGTSQSQAQTQSSTRVPVLVVAIDESRALLEIKDSTGVDAFRLLRRALWAVNADERVKNVNGSVFAVLVDTKYLVDEAVPVSLPDPTSRRRGGTAPFPPFILTQTMNVLLDITSPPSQPPSKSRVLNTNPDQVLEALVSMGRPLWRSMERVATLEGKQRELNKFAASKLLFGVDAKAAKSYEDRTLHGVASLLCRVGLRPHASDPMATRLVADFMSVLHYVTYKNDAQITSYTSDPILTFGASYMWYQLNPPALESHILRQFEAILFNDVVDTGSIDQIVARIFLLLAIDATIMDSAVRKEFVVCGQFCKVQNFVQKLVGAKPENGEDKSTTNSGAHESFSHWLSTWEDWKIGFSHFVNLREEPTEATLWKMLDRRAAGIFPLKNRVEGGCKFQDSALQKLSPLHVFKVGNPLQRTDSAKMTRLCMSLCEVPNTCTTPAQCIVTRSRSATRSHNNEMPEFDCSLGIRGMFAPNTDADNIAETRRRWPFLSANLIKQLRVITNSECISTTSLACAAEKDRDGSGIEDAGALFFAMKWGRSKEMVFMCSQTRPGITTFIYDGKLGRLCSRGPRRGPLPV</sequence>
<evidence type="ECO:0000256" key="1">
    <source>
        <dbReference type="SAM" id="MobiDB-lite"/>
    </source>
</evidence>